<reference evidence="6" key="1">
    <citation type="journal article" date="2021" name="Nat. Commun.">
        <title>Genetic determinants of endophytism in the Arabidopsis root mycobiome.</title>
        <authorList>
            <person name="Mesny F."/>
            <person name="Miyauchi S."/>
            <person name="Thiergart T."/>
            <person name="Pickel B."/>
            <person name="Atanasova L."/>
            <person name="Karlsson M."/>
            <person name="Huettel B."/>
            <person name="Barry K.W."/>
            <person name="Haridas S."/>
            <person name="Chen C."/>
            <person name="Bauer D."/>
            <person name="Andreopoulos W."/>
            <person name="Pangilinan J."/>
            <person name="LaButti K."/>
            <person name="Riley R."/>
            <person name="Lipzen A."/>
            <person name="Clum A."/>
            <person name="Drula E."/>
            <person name="Henrissat B."/>
            <person name="Kohler A."/>
            <person name="Grigoriev I.V."/>
            <person name="Martin F.M."/>
            <person name="Hacquard S."/>
        </authorList>
    </citation>
    <scope>NUCLEOTIDE SEQUENCE</scope>
    <source>
        <strain evidence="6">FSSC 5 MPI-SDFR-AT-0091</strain>
    </source>
</reference>
<accession>A0A9P9K534</accession>
<dbReference type="Pfam" id="PF01753">
    <property type="entry name" value="zf-MYND"/>
    <property type="match status" value="1"/>
</dbReference>
<name>A0A9P9K534_FUSSL</name>
<dbReference type="GO" id="GO:0008270">
    <property type="term" value="F:zinc ion binding"/>
    <property type="evidence" value="ECO:0007669"/>
    <property type="project" value="UniProtKB-KW"/>
</dbReference>
<proteinExistence type="predicted"/>
<keyword evidence="2 4" id="KW-0863">Zinc-finger</keyword>
<evidence type="ECO:0000313" key="6">
    <source>
        <dbReference type="EMBL" id="KAH7248308.1"/>
    </source>
</evidence>
<gene>
    <name evidence="6" type="ORF">B0J15DRAFT_562586</name>
</gene>
<dbReference type="PROSITE" id="PS01360">
    <property type="entry name" value="ZF_MYND_1"/>
    <property type="match status" value="1"/>
</dbReference>
<keyword evidence="1" id="KW-0479">Metal-binding</keyword>
<organism evidence="6 7">
    <name type="scientific">Fusarium solani</name>
    <name type="common">Filamentous fungus</name>
    <dbReference type="NCBI Taxonomy" id="169388"/>
    <lineage>
        <taxon>Eukaryota</taxon>
        <taxon>Fungi</taxon>
        <taxon>Dikarya</taxon>
        <taxon>Ascomycota</taxon>
        <taxon>Pezizomycotina</taxon>
        <taxon>Sordariomycetes</taxon>
        <taxon>Hypocreomycetidae</taxon>
        <taxon>Hypocreales</taxon>
        <taxon>Nectriaceae</taxon>
        <taxon>Fusarium</taxon>
        <taxon>Fusarium solani species complex</taxon>
    </lineage>
</organism>
<keyword evidence="3" id="KW-0862">Zinc</keyword>
<dbReference type="PROSITE" id="PS50865">
    <property type="entry name" value="ZF_MYND_2"/>
    <property type="match status" value="1"/>
</dbReference>
<evidence type="ECO:0000256" key="1">
    <source>
        <dbReference type="ARBA" id="ARBA00022723"/>
    </source>
</evidence>
<dbReference type="EMBL" id="JAGTJS010000014">
    <property type="protein sequence ID" value="KAH7248308.1"/>
    <property type="molecule type" value="Genomic_DNA"/>
</dbReference>
<keyword evidence="7" id="KW-1185">Reference proteome</keyword>
<dbReference type="Proteomes" id="UP000736672">
    <property type="component" value="Unassembled WGS sequence"/>
</dbReference>
<dbReference type="Gene3D" id="6.10.140.2220">
    <property type="match status" value="1"/>
</dbReference>
<feature type="non-terminal residue" evidence="6">
    <location>
        <position position="173"/>
    </location>
</feature>
<sequence>MTTRLVQFQFLCDKVAEGLNFNHPVPESLITPLSKAREESSFHDRFRRAILPFMKEHEAACRAASNPICGSCGSPITAVLQTPMSYLHKAGDPHVAVIVSGVCGKVECEIETRQAIQEEMLEAGAGHESEVAGTYCAVCGTREQIKRCGRCKAVGYCGKDHQRVDWKRHKRVC</sequence>
<dbReference type="SUPFAM" id="SSF144232">
    <property type="entry name" value="HIT/MYND zinc finger-like"/>
    <property type="match status" value="1"/>
</dbReference>
<evidence type="ECO:0000256" key="3">
    <source>
        <dbReference type="ARBA" id="ARBA00022833"/>
    </source>
</evidence>
<dbReference type="AlphaFoldDB" id="A0A9P9K534"/>
<dbReference type="InterPro" id="IPR002893">
    <property type="entry name" value="Znf_MYND"/>
</dbReference>
<evidence type="ECO:0000256" key="4">
    <source>
        <dbReference type="PROSITE-ProRule" id="PRU00134"/>
    </source>
</evidence>
<feature type="domain" description="MYND-type" evidence="5">
    <location>
        <begin position="136"/>
        <end position="173"/>
    </location>
</feature>
<evidence type="ECO:0000313" key="7">
    <source>
        <dbReference type="Proteomes" id="UP000736672"/>
    </source>
</evidence>
<evidence type="ECO:0000256" key="2">
    <source>
        <dbReference type="ARBA" id="ARBA00022771"/>
    </source>
</evidence>
<dbReference type="OrthoDB" id="4988134at2759"/>
<protein>
    <recommendedName>
        <fullName evidence="5">MYND-type domain-containing protein</fullName>
    </recommendedName>
</protein>
<evidence type="ECO:0000259" key="5">
    <source>
        <dbReference type="PROSITE" id="PS50865"/>
    </source>
</evidence>
<comment type="caution">
    <text evidence="6">The sequence shown here is derived from an EMBL/GenBank/DDBJ whole genome shotgun (WGS) entry which is preliminary data.</text>
</comment>